<dbReference type="InterPro" id="IPR036396">
    <property type="entry name" value="Cyt_P450_sf"/>
</dbReference>
<dbReference type="InterPro" id="IPR001128">
    <property type="entry name" value="Cyt_P450"/>
</dbReference>
<evidence type="ECO:0000313" key="12">
    <source>
        <dbReference type="Proteomes" id="UP001279734"/>
    </source>
</evidence>
<keyword evidence="12" id="KW-1185">Reference proteome</keyword>
<dbReference type="AlphaFoldDB" id="A0AAD3SFM2"/>
<proteinExistence type="inferred from homology"/>
<evidence type="ECO:0000256" key="4">
    <source>
        <dbReference type="ARBA" id="ARBA00022692"/>
    </source>
</evidence>
<keyword evidence="8" id="KW-0408">Iron</keyword>
<evidence type="ECO:0000313" key="11">
    <source>
        <dbReference type="EMBL" id="GMH09876.1"/>
    </source>
</evidence>
<evidence type="ECO:0000256" key="10">
    <source>
        <dbReference type="ARBA" id="ARBA00023136"/>
    </source>
</evidence>
<dbReference type="PANTHER" id="PTHR24282:SF255">
    <property type="entry name" value="CYTOCHROME P450 72A11-RELATED"/>
    <property type="match status" value="1"/>
</dbReference>
<evidence type="ECO:0000256" key="3">
    <source>
        <dbReference type="ARBA" id="ARBA00022617"/>
    </source>
</evidence>
<dbReference type="InterPro" id="IPR050665">
    <property type="entry name" value="Cytochrome_P450_Monooxygen"/>
</dbReference>
<gene>
    <name evidence="11" type="ORF">Nepgr_011717</name>
</gene>
<dbReference type="Proteomes" id="UP001279734">
    <property type="component" value="Unassembled WGS sequence"/>
</dbReference>
<evidence type="ECO:0000256" key="7">
    <source>
        <dbReference type="ARBA" id="ARBA00023002"/>
    </source>
</evidence>
<dbReference type="GO" id="GO:0004497">
    <property type="term" value="F:monooxygenase activity"/>
    <property type="evidence" value="ECO:0007669"/>
    <property type="project" value="UniProtKB-KW"/>
</dbReference>
<keyword evidence="3" id="KW-0349">Heme</keyword>
<keyword evidence="7" id="KW-0560">Oxidoreductase</keyword>
<keyword evidence="6" id="KW-1133">Transmembrane helix</keyword>
<sequence length="102" mass="11769">MDQESIKEVPTERNEYQKVNDINPILKLLTQGLLVHEVEKWAKRRKVINPAFHTEKLKEMMPAMYLSCSEMLRKWEEMAVVEGSCLQNLTGDVISRAAFSSS</sequence>
<evidence type="ECO:0000256" key="8">
    <source>
        <dbReference type="ARBA" id="ARBA00023004"/>
    </source>
</evidence>
<comment type="similarity">
    <text evidence="2">Belongs to the cytochrome P450 family.</text>
</comment>
<evidence type="ECO:0000256" key="2">
    <source>
        <dbReference type="ARBA" id="ARBA00010617"/>
    </source>
</evidence>
<accession>A0AAD3SFM2</accession>
<dbReference type="GO" id="GO:0016705">
    <property type="term" value="F:oxidoreductase activity, acting on paired donors, with incorporation or reduction of molecular oxygen"/>
    <property type="evidence" value="ECO:0007669"/>
    <property type="project" value="InterPro"/>
</dbReference>
<keyword evidence="10" id="KW-0472">Membrane</keyword>
<dbReference type="Pfam" id="PF00067">
    <property type="entry name" value="p450"/>
    <property type="match status" value="1"/>
</dbReference>
<dbReference type="GO" id="GO:0005506">
    <property type="term" value="F:iron ion binding"/>
    <property type="evidence" value="ECO:0007669"/>
    <property type="project" value="InterPro"/>
</dbReference>
<organism evidence="11 12">
    <name type="scientific">Nepenthes gracilis</name>
    <name type="common">Slender pitcher plant</name>
    <dbReference type="NCBI Taxonomy" id="150966"/>
    <lineage>
        <taxon>Eukaryota</taxon>
        <taxon>Viridiplantae</taxon>
        <taxon>Streptophyta</taxon>
        <taxon>Embryophyta</taxon>
        <taxon>Tracheophyta</taxon>
        <taxon>Spermatophyta</taxon>
        <taxon>Magnoliopsida</taxon>
        <taxon>eudicotyledons</taxon>
        <taxon>Gunneridae</taxon>
        <taxon>Pentapetalae</taxon>
        <taxon>Caryophyllales</taxon>
        <taxon>Nepenthaceae</taxon>
        <taxon>Nepenthes</taxon>
    </lineage>
</organism>
<evidence type="ECO:0000256" key="5">
    <source>
        <dbReference type="ARBA" id="ARBA00022723"/>
    </source>
</evidence>
<reference evidence="11" key="1">
    <citation type="submission" date="2023-05" db="EMBL/GenBank/DDBJ databases">
        <title>Nepenthes gracilis genome sequencing.</title>
        <authorList>
            <person name="Fukushima K."/>
        </authorList>
    </citation>
    <scope>NUCLEOTIDE SEQUENCE</scope>
    <source>
        <strain evidence="11">SING2019-196</strain>
    </source>
</reference>
<dbReference type="SUPFAM" id="SSF48264">
    <property type="entry name" value="Cytochrome P450"/>
    <property type="match status" value="1"/>
</dbReference>
<keyword evidence="5" id="KW-0479">Metal-binding</keyword>
<dbReference type="EMBL" id="BSYO01000009">
    <property type="protein sequence ID" value="GMH09876.1"/>
    <property type="molecule type" value="Genomic_DNA"/>
</dbReference>
<dbReference type="GO" id="GO:0016020">
    <property type="term" value="C:membrane"/>
    <property type="evidence" value="ECO:0007669"/>
    <property type="project" value="UniProtKB-SubCell"/>
</dbReference>
<evidence type="ECO:0000256" key="6">
    <source>
        <dbReference type="ARBA" id="ARBA00022989"/>
    </source>
</evidence>
<dbReference type="GO" id="GO:0020037">
    <property type="term" value="F:heme binding"/>
    <property type="evidence" value="ECO:0007669"/>
    <property type="project" value="InterPro"/>
</dbReference>
<evidence type="ECO:0000256" key="1">
    <source>
        <dbReference type="ARBA" id="ARBA00004370"/>
    </source>
</evidence>
<comment type="caution">
    <text evidence="11">The sequence shown here is derived from an EMBL/GenBank/DDBJ whole genome shotgun (WGS) entry which is preliminary data.</text>
</comment>
<dbReference type="PANTHER" id="PTHR24282">
    <property type="entry name" value="CYTOCHROME P450 FAMILY MEMBER"/>
    <property type="match status" value="1"/>
</dbReference>
<evidence type="ECO:0000256" key="9">
    <source>
        <dbReference type="ARBA" id="ARBA00023033"/>
    </source>
</evidence>
<protein>
    <submittedName>
        <fullName evidence="11">Uncharacterized protein</fullName>
    </submittedName>
</protein>
<name>A0AAD3SFM2_NEPGR</name>
<keyword evidence="9" id="KW-0503">Monooxygenase</keyword>
<keyword evidence="4" id="KW-0812">Transmembrane</keyword>
<dbReference type="Gene3D" id="1.10.630.10">
    <property type="entry name" value="Cytochrome P450"/>
    <property type="match status" value="1"/>
</dbReference>
<comment type="subcellular location">
    <subcellularLocation>
        <location evidence="1">Membrane</location>
    </subcellularLocation>
</comment>